<reference evidence="2" key="1">
    <citation type="journal article" date="2020" name="Stud. Mycol.">
        <title>101 Dothideomycetes genomes: a test case for predicting lifestyles and emergence of pathogens.</title>
        <authorList>
            <person name="Haridas S."/>
            <person name="Albert R."/>
            <person name="Binder M."/>
            <person name="Bloem J."/>
            <person name="Labutti K."/>
            <person name="Salamov A."/>
            <person name="Andreopoulos B."/>
            <person name="Baker S."/>
            <person name="Barry K."/>
            <person name="Bills G."/>
            <person name="Bluhm B."/>
            <person name="Cannon C."/>
            <person name="Castanera R."/>
            <person name="Culley D."/>
            <person name="Daum C."/>
            <person name="Ezra D."/>
            <person name="Gonzalez J."/>
            <person name="Henrissat B."/>
            <person name="Kuo A."/>
            <person name="Liang C."/>
            <person name="Lipzen A."/>
            <person name="Lutzoni F."/>
            <person name="Magnuson J."/>
            <person name="Mondo S."/>
            <person name="Nolan M."/>
            <person name="Ohm R."/>
            <person name="Pangilinan J."/>
            <person name="Park H.-J."/>
            <person name="Ramirez L."/>
            <person name="Alfaro M."/>
            <person name="Sun H."/>
            <person name="Tritt A."/>
            <person name="Yoshinaga Y."/>
            <person name="Zwiers L.-H."/>
            <person name="Turgeon B."/>
            <person name="Goodwin S."/>
            <person name="Spatafora J."/>
            <person name="Crous P."/>
            <person name="Grigoriev I."/>
        </authorList>
    </citation>
    <scope>NUCLEOTIDE SEQUENCE</scope>
    <source>
        <strain evidence="2">ATCC 16933</strain>
    </source>
</reference>
<feature type="region of interest" description="Disordered" evidence="1">
    <location>
        <begin position="285"/>
        <end position="310"/>
    </location>
</feature>
<name>A0A6A6NT47_9PEZI</name>
<evidence type="ECO:0000313" key="2">
    <source>
        <dbReference type="EMBL" id="KAF2454602.1"/>
    </source>
</evidence>
<dbReference type="AlphaFoldDB" id="A0A6A6NT47"/>
<accession>A0A6A6NT47</accession>
<gene>
    <name evidence="2" type="ORF">BDY21DRAFT_291014</name>
</gene>
<evidence type="ECO:0000256" key="1">
    <source>
        <dbReference type="SAM" id="MobiDB-lite"/>
    </source>
</evidence>
<organism evidence="2 3">
    <name type="scientific">Lineolata rhizophorae</name>
    <dbReference type="NCBI Taxonomy" id="578093"/>
    <lineage>
        <taxon>Eukaryota</taxon>
        <taxon>Fungi</taxon>
        <taxon>Dikarya</taxon>
        <taxon>Ascomycota</taxon>
        <taxon>Pezizomycotina</taxon>
        <taxon>Dothideomycetes</taxon>
        <taxon>Dothideomycetes incertae sedis</taxon>
        <taxon>Lineolatales</taxon>
        <taxon>Lineolataceae</taxon>
        <taxon>Lineolata</taxon>
    </lineage>
</organism>
<dbReference type="Proteomes" id="UP000799766">
    <property type="component" value="Unassembled WGS sequence"/>
</dbReference>
<dbReference type="EMBL" id="MU001690">
    <property type="protein sequence ID" value="KAF2454602.1"/>
    <property type="molecule type" value="Genomic_DNA"/>
</dbReference>
<keyword evidence="3" id="KW-1185">Reference proteome</keyword>
<dbReference type="OrthoDB" id="4106209at2759"/>
<protein>
    <submittedName>
        <fullName evidence="2">Uncharacterized protein</fullName>
    </submittedName>
</protein>
<feature type="compositionally biased region" description="Low complexity" evidence="1">
    <location>
        <begin position="288"/>
        <end position="304"/>
    </location>
</feature>
<feature type="region of interest" description="Disordered" evidence="1">
    <location>
        <begin position="132"/>
        <end position="158"/>
    </location>
</feature>
<sequence length="310" mass="33877">MHRKIPLAQLIHGHLYPNVTPNDPNVPSSFSVHLSKHLVPEVRIETARFYGSLDTIEARYPGLNYTLPAHRKRLGRFPHHARLFRAFDELGLTDSEILSFCRWEGTLWARERYERDEGVKVRDTTGEEITSWMDPHGRNGVKATKWPPSRKLNNPTCNGIKVKTDIDVEIQRDLEMPDRGAGQVSEAMGSEEDSDTLVSEHQIHQRMLAAASARVGNPDAPLDPEWEQFLKEAAERGQLPGVAAFGSSARTGGADSTAAAAAAAAHGALALAAVTAPTEPEIRALQMAQQQQSVLPPVSSPQAPRGAPSA</sequence>
<evidence type="ECO:0000313" key="3">
    <source>
        <dbReference type="Proteomes" id="UP000799766"/>
    </source>
</evidence>
<proteinExistence type="predicted"/>